<dbReference type="SUPFAM" id="SSF53213">
    <property type="entry name" value="LigB-like"/>
    <property type="match status" value="1"/>
</dbReference>
<gene>
    <name evidence="1" type="ORF">METZ01_LOCUS499788</name>
</gene>
<dbReference type="AlphaFoldDB" id="A0A383DRI2"/>
<reference evidence="1" key="1">
    <citation type="submission" date="2018-05" db="EMBL/GenBank/DDBJ databases">
        <authorList>
            <person name="Lanie J.A."/>
            <person name="Ng W.-L."/>
            <person name="Kazmierczak K.M."/>
            <person name="Andrzejewski T.M."/>
            <person name="Davidsen T.M."/>
            <person name="Wayne K.J."/>
            <person name="Tettelin H."/>
            <person name="Glass J.I."/>
            <person name="Rusch D."/>
            <person name="Podicherti R."/>
            <person name="Tsui H.-C.T."/>
            <person name="Winkler M.E."/>
        </authorList>
    </citation>
    <scope>NUCLEOTIDE SEQUENCE</scope>
</reference>
<proteinExistence type="predicted"/>
<evidence type="ECO:0000313" key="1">
    <source>
        <dbReference type="EMBL" id="SVE46934.1"/>
    </source>
</evidence>
<accession>A0A383DRI2</accession>
<evidence type="ECO:0008006" key="2">
    <source>
        <dbReference type="Google" id="ProtNLM"/>
    </source>
</evidence>
<sequence>MSLVYAGTCCHSPGITSRGELADPEIRQQLLKAFDRQRQAIEDADTQAIVMVSSEHFANFFMDNMPTYSIGMADEYE</sequence>
<organism evidence="1">
    <name type="scientific">marine metagenome</name>
    <dbReference type="NCBI Taxonomy" id="408172"/>
    <lineage>
        <taxon>unclassified sequences</taxon>
        <taxon>metagenomes</taxon>
        <taxon>ecological metagenomes</taxon>
    </lineage>
</organism>
<dbReference type="EMBL" id="UINC01219465">
    <property type="protein sequence ID" value="SVE46934.1"/>
    <property type="molecule type" value="Genomic_DNA"/>
</dbReference>
<protein>
    <recommendedName>
        <fullName evidence="2">Extradiol ring-cleavage dioxygenase class III enzyme subunit B domain-containing protein</fullName>
    </recommendedName>
</protein>
<dbReference type="Gene3D" id="3.40.830.10">
    <property type="entry name" value="LigB-like"/>
    <property type="match status" value="1"/>
</dbReference>
<feature type="non-terminal residue" evidence="1">
    <location>
        <position position="77"/>
    </location>
</feature>
<name>A0A383DRI2_9ZZZZ</name>